<protein>
    <submittedName>
        <fullName evidence="1 3">Uncharacterized protein</fullName>
    </submittedName>
</protein>
<reference evidence="1 2" key="2">
    <citation type="submission" date="2018-11" db="EMBL/GenBank/DDBJ databases">
        <authorList>
            <consortium name="Pathogen Informatics"/>
        </authorList>
    </citation>
    <scope>NUCLEOTIDE SEQUENCE [LARGE SCALE GENOMIC DNA]</scope>
    <source>
        <strain evidence="1">Dakar</strain>
        <strain evidence="2">Dakar, Senegal</strain>
    </source>
</reference>
<sequence length="150" mass="16456">MVAGDQQLVHTPFVPSGYWSPCVPFVWNEGFPIPLDRLSMSTKIVKAPDIRFLSSQFGKQHPCHEKAVSRTSLSEAIYACSCESISRGRADSPLSWPYQGIWGGVDCSGCGRWREAVKCATGGRTSDVGGLAGRWSAGVERRGSWMNVRF</sequence>
<dbReference type="EMBL" id="UZAK01032581">
    <property type="protein sequence ID" value="VDP29007.1"/>
    <property type="molecule type" value="Genomic_DNA"/>
</dbReference>
<dbReference type="Proteomes" id="UP000279833">
    <property type="component" value="Unassembled WGS sequence"/>
</dbReference>
<proteinExistence type="predicted"/>
<dbReference type="WBParaSite" id="SCUD_0000804801-mRNA-1">
    <property type="protein sequence ID" value="SCUD_0000804801-mRNA-1"/>
    <property type="gene ID" value="SCUD_0000804801"/>
</dbReference>
<reference evidence="3" key="1">
    <citation type="submission" date="2016-06" db="UniProtKB">
        <authorList>
            <consortium name="WormBaseParasite"/>
        </authorList>
    </citation>
    <scope>IDENTIFICATION</scope>
</reference>
<organism evidence="3">
    <name type="scientific">Schistosoma curassoni</name>
    <dbReference type="NCBI Taxonomy" id="6186"/>
    <lineage>
        <taxon>Eukaryota</taxon>
        <taxon>Metazoa</taxon>
        <taxon>Spiralia</taxon>
        <taxon>Lophotrochozoa</taxon>
        <taxon>Platyhelminthes</taxon>
        <taxon>Trematoda</taxon>
        <taxon>Digenea</taxon>
        <taxon>Strigeidida</taxon>
        <taxon>Schistosomatoidea</taxon>
        <taxon>Schistosomatidae</taxon>
        <taxon>Schistosoma</taxon>
    </lineage>
</organism>
<evidence type="ECO:0000313" key="1">
    <source>
        <dbReference type="EMBL" id="VDP29007.1"/>
    </source>
</evidence>
<keyword evidence="2" id="KW-1185">Reference proteome</keyword>
<gene>
    <name evidence="1" type="ORF">SCUD_LOCUS8048</name>
</gene>
<evidence type="ECO:0000313" key="2">
    <source>
        <dbReference type="Proteomes" id="UP000279833"/>
    </source>
</evidence>
<name>A0A183JZ90_9TREM</name>
<dbReference type="AlphaFoldDB" id="A0A183JZ90"/>
<accession>A0A183JZ90</accession>
<evidence type="ECO:0000313" key="3">
    <source>
        <dbReference type="WBParaSite" id="SCUD_0000804801-mRNA-1"/>
    </source>
</evidence>